<protein>
    <submittedName>
        <fullName evidence="1">Uncharacterized protein</fullName>
    </submittedName>
</protein>
<dbReference type="AlphaFoldDB" id="A0A0C1RC52"/>
<reference evidence="1" key="1">
    <citation type="journal article" date="2015" name="Genome Announc.">
        <title>Draft Genome Sequence of Tolypothrix boutellei Strain VB521301.</title>
        <authorList>
            <person name="Chandrababunaidu M.M."/>
            <person name="Singh D."/>
            <person name="Sen D."/>
            <person name="Bhan S."/>
            <person name="Das S."/>
            <person name="Gupta A."/>
            <person name="Adhikary S.P."/>
            <person name="Tripathy S."/>
        </authorList>
    </citation>
    <scope>NUCLEOTIDE SEQUENCE</scope>
    <source>
        <strain evidence="1">VB521301</strain>
    </source>
</reference>
<dbReference type="EMBL" id="JHEG02000053">
    <property type="protein sequence ID" value="KIE09865.1"/>
    <property type="molecule type" value="Genomic_DNA"/>
</dbReference>
<name>A0A0C1RC52_9CYAN</name>
<organism evidence="1">
    <name type="scientific">Tolypothrix bouteillei VB521301</name>
    <dbReference type="NCBI Taxonomy" id="1479485"/>
    <lineage>
        <taxon>Bacteria</taxon>
        <taxon>Bacillati</taxon>
        <taxon>Cyanobacteriota</taxon>
        <taxon>Cyanophyceae</taxon>
        <taxon>Nostocales</taxon>
        <taxon>Tolypothrichaceae</taxon>
        <taxon>Tolypothrix</taxon>
    </lineage>
</organism>
<comment type="caution">
    <text evidence="1">The sequence shown here is derived from an EMBL/GenBank/DDBJ whole genome shotgun (WGS) entry which is preliminary data.</text>
</comment>
<dbReference type="OrthoDB" id="514220at2"/>
<accession>A0A0C1RC52</accession>
<proteinExistence type="predicted"/>
<sequence>MIKLIPFTPNTQKWQAIASLPAPTWTDIKYFCEDYCVSSLWLRPSRRSFTGWVAVVAFNIVDCEPQAAIKSAKRVEADASAFFYAGAYCAIRTTTTQVKVSLPCIPSDVRAFAVREKRLKIKRKR</sequence>
<evidence type="ECO:0000313" key="1">
    <source>
        <dbReference type="EMBL" id="KIE09865.1"/>
    </source>
</evidence>
<gene>
    <name evidence="1" type="ORF">DA73_0224285</name>
</gene>